<keyword evidence="4" id="KW-0804">Transcription</keyword>
<reference evidence="7" key="1">
    <citation type="submission" date="2022-10" db="EMBL/GenBank/DDBJ databases">
        <title>Chitinophaga sp. nov., isolated from soil.</title>
        <authorList>
            <person name="Jeon C.O."/>
        </authorList>
    </citation>
    <scope>NUCLEOTIDE SEQUENCE</scope>
    <source>
        <strain evidence="7">R8</strain>
    </source>
</reference>
<evidence type="ECO:0000259" key="6">
    <source>
        <dbReference type="Pfam" id="PF08281"/>
    </source>
</evidence>
<dbReference type="InterPro" id="IPR013324">
    <property type="entry name" value="RNA_pol_sigma_r3/r4-like"/>
</dbReference>
<dbReference type="Gene3D" id="1.10.10.10">
    <property type="entry name" value="Winged helix-like DNA-binding domain superfamily/Winged helix DNA-binding domain"/>
    <property type="match status" value="1"/>
</dbReference>
<evidence type="ECO:0000256" key="1">
    <source>
        <dbReference type="ARBA" id="ARBA00010641"/>
    </source>
</evidence>
<evidence type="ECO:0000256" key="4">
    <source>
        <dbReference type="ARBA" id="ARBA00023163"/>
    </source>
</evidence>
<dbReference type="InterPro" id="IPR039425">
    <property type="entry name" value="RNA_pol_sigma-70-like"/>
</dbReference>
<dbReference type="CDD" id="cd06171">
    <property type="entry name" value="Sigma70_r4"/>
    <property type="match status" value="1"/>
</dbReference>
<keyword evidence="8" id="KW-1185">Reference proteome</keyword>
<dbReference type="Proteomes" id="UP001162741">
    <property type="component" value="Chromosome"/>
</dbReference>
<comment type="similarity">
    <text evidence="1">Belongs to the sigma-70 factor family. ECF subfamily.</text>
</comment>
<dbReference type="InterPro" id="IPR014284">
    <property type="entry name" value="RNA_pol_sigma-70_dom"/>
</dbReference>
<feature type="domain" description="RNA polymerase sigma factor 70 region 4 type 2" evidence="6">
    <location>
        <begin position="126"/>
        <end position="176"/>
    </location>
</feature>
<dbReference type="SUPFAM" id="SSF88946">
    <property type="entry name" value="Sigma2 domain of RNA polymerase sigma factors"/>
    <property type="match status" value="1"/>
</dbReference>
<gene>
    <name evidence="7" type="ORF">MKQ68_13790</name>
</gene>
<dbReference type="InterPro" id="IPR013325">
    <property type="entry name" value="RNA_pol_sigma_r2"/>
</dbReference>
<dbReference type="Pfam" id="PF08281">
    <property type="entry name" value="Sigma70_r4_2"/>
    <property type="match status" value="1"/>
</dbReference>
<evidence type="ECO:0000256" key="3">
    <source>
        <dbReference type="ARBA" id="ARBA00023082"/>
    </source>
</evidence>
<dbReference type="NCBIfam" id="TIGR02937">
    <property type="entry name" value="sigma70-ECF"/>
    <property type="match status" value="1"/>
</dbReference>
<sequence>MPTIKTYDEQELLSRIADGDATVYPYLHDTFYNALVYFSLSIIEDQQQAEDIAIDSLVKLWQAPTRFASIGKLRGYLFTLSRNASLNYLKHLRMRERSEQELTAPDTLVDERLEALIVESDLVRLVYQEIERLPESYRQVMELLYVQDLSAAEAAKQLGITMENLRQRKGRAIKELKNELLRKGLSNKLLSLLF</sequence>
<name>A0ABY6IYS5_9BACT</name>
<accession>A0ABY6IYS5</accession>
<evidence type="ECO:0000256" key="2">
    <source>
        <dbReference type="ARBA" id="ARBA00023015"/>
    </source>
</evidence>
<dbReference type="RefSeq" id="WP_264279642.1">
    <property type="nucleotide sequence ID" value="NZ_CP107006.1"/>
</dbReference>
<dbReference type="InterPro" id="IPR013249">
    <property type="entry name" value="RNA_pol_sigma70_r4_t2"/>
</dbReference>
<dbReference type="SUPFAM" id="SSF88659">
    <property type="entry name" value="Sigma3 and sigma4 domains of RNA polymerase sigma factors"/>
    <property type="match status" value="1"/>
</dbReference>
<organism evidence="7 8">
    <name type="scientific">Chitinophaga horti</name>
    <dbReference type="NCBI Taxonomy" id="2920382"/>
    <lineage>
        <taxon>Bacteria</taxon>
        <taxon>Pseudomonadati</taxon>
        <taxon>Bacteroidota</taxon>
        <taxon>Chitinophagia</taxon>
        <taxon>Chitinophagales</taxon>
        <taxon>Chitinophagaceae</taxon>
        <taxon>Chitinophaga</taxon>
    </lineage>
</organism>
<protein>
    <submittedName>
        <fullName evidence="7">Sigma-70 family RNA polymerase sigma factor</fullName>
    </submittedName>
</protein>
<evidence type="ECO:0000313" key="7">
    <source>
        <dbReference type="EMBL" id="UYQ91164.1"/>
    </source>
</evidence>
<dbReference type="Pfam" id="PF04542">
    <property type="entry name" value="Sigma70_r2"/>
    <property type="match status" value="1"/>
</dbReference>
<dbReference type="PANTHER" id="PTHR43133">
    <property type="entry name" value="RNA POLYMERASE ECF-TYPE SIGMA FACTO"/>
    <property type="match status" value="1"/>
</dbReference>
<dbReference type="EMBL" id="CP107006">
    <property type="protein sequence ID" value="UYQ91164.1"/>
    <property type="molecule type" value="Genomic_DNA"/>
</dbReference>
<feature type="domain" description="RNA polymerase sigma-70 region 2" evidence="5">
    <location>
        <begin position="30"/>
        <end position="91"/>
    </location>
</feature>
<proteinExistence type="inferred from homology"/>
<keyword evidence="2" id="KW-0805">Transcription regulation</keyword>
<dbReference type="Gene3D" id="1.10.1740.10">
    <property type="match status" value="1"/>
</dbReference>
<evidence type="ECO:0000259" key="5">
    <source>
        <dbReference type="Pfam" id="PF04542"/>
    </source>
</evidence>
<dbReference type="InterPro" id="IPR036388">
    <property type="entry name" value="WH-like_DNA-bd_sf"/>
</dbReference>
<keyword evidence="3" id="KW-0731">Sigma factor</keyword>
<dbReference type="InterPro" id="IPR007627">
    <property type="entry name" value="RNA_pol_sigma70_r2"/>
</dbReference>
<evidence type="ECO:0000313" key="8">
    <source>
        <dbReference type="Proteomes" id="UP001162741"/>
    </source>
</evidence>
<dbReference type="PANTHER" id="PTHR43133:SF46">
    <property type="entry name" value="RNA POLYMERASE SIGMA-70 FACTOR ECF SUBFAMILY"/>
    <property type="match status" value="1"/>
</dbReference>